<organism evidence="1">
    <name type="scientific">uncultured bacterium</name>
    <name type="common">gcode 4</name>
    <dbReference type="NCBI Taxonomy" id="1234023"/>
    <lineage>
        <taxon>Bacteria</taxon>
        <taxon>environmental samples</taxon>
    </lineage>
</organism>
<protein>
    <submittedName>
        <fullName evidence="1">Uncharacterized protein</fullName>
    </submittedName>
</protein>
<sequence>MEIIQTHSDIFKKINGQIDSYISICIELETLDSKESNMSAHQDAISDEIVEKMGMKKITKNELKAELEKLKESDLDLFTKILIRVFKNLENNKKNEIQKVLSEIRLDNIIAEFNDRIMETIYSKNVEFALYEHLKLNKKQEVLKIIIDLLKSKNNDSLESFIKEIEKTGNIDIELDWMTVYSFAMCYWWFEDITFLIDKYKDLA</sequence>
<proteinExistence type="predicted"/>
<accession>K2F6L8</accession>
<evidence type="ECO:0000313" key="1">
    <source>
        <dbReference type="EMBL" id="EKE26726.1"/>
    </source>
</evidence>
<gene>
    <name evidence="1" type="ORF">ACD_4C00179G0003</name>
</gene>
<name>K2F6L8_9BACT</name>
<dbReference type="AlphaFoldDB" id="K2F6L8"/>
<dbReference type="EMBL" id="AMFJ01000695">
    <property type="protein sequence ID" value="EKE26726.1"/>
    <property type="molecule type" value="Genomic_DNA"/>
</dbReference>
<reference evidence="1" key="1">
    <citation type="journal article" date="2012" name="Science">
        <title>Fermentation, hydrogen, and sulfur metabolism in multiple uncultivated bacterial phyla.</title>
        <authorList>
            <person name="Wrighton K.C."/>
            <person name="Thomas B.C."/>
            <person name="Sharon I."/>
            <person name="Miller C.S."/>
            <person name="Castelle C.J."/>
            <person name="VerBerkmoes N.C."/>
            <person name="Wilkins M.J."/>
            <person name="Hettich R.L."/>
            <person name="Lipton M.S."/>
            <person name="Williams K.H."/>
            <person name="Long P.E."/>
            <person name="Banfield J.F."/>
        </authorList>
    </citation>
    <scope>NUCLEOTIDE SEQUENCE [LARGE SCALE GENOMIC DNA]</scope>
</reference>
<comment type="caution">
    <text evidence="1">The sequence shown here is derived from an EMBL/GenBank/DDBJ whole genome shotgun (WGS) entry which is preliminary data.</text>
</comment>